<protein>
    <submittedName>
        <fullName evidence="3">Arylsulfotransferase family protein</fullName>
    </submittedName>
</protein>
<keyword evidence="2" id="KW-0812">Transmembrane</keyword>
<dbReference type="RefSeq" id="WP_247993252.1">
    <property type="nucleotide sequence ID" value="NZ_CP096019.1"/>
</dbReference>
<dbReference type="Proteomes" id="UP000831768">
    <property type="component" value="Chromosome"/>
</dbReference>
<organism evidence="3 4">
    <name type="scientific">Halocatena salina</name>
    <dbReference type="NCBI Taxonomy" id="2934340"/>
    <lineage>
        <taxon>Archaea</taxon>
        <taxon>Methanobacteriati</taxon>
        <taxon>Methanobacteriota</taxon>
        <taxon>Stenosarchaea group</taxon>
        <taxon>Halobacteria</taxon>
        <taxon>Halobacteriales</taxon>
        <taxon>Natronomonadaceae</taxon>
        <taxon>Halocatena</taxon>
    </lineage>
</organism>
<dbReference type="PANTHER" id="PTHR35340">
    <property type="entry name" value="PQQ ENZYME REPEAT PROTEIN-RELATED"/>
    <property type="match status" value="1"/>
</dbReference>
<dbReference type="GO" id="GO:0004062">
    <property type="term" value="F:aryl sulfotransferase activity"/>
    <property type="evidence" value="ECO:0007669"/>
    <property type="project" value="InterPro"/>
</dbReference>
<dbReference type="EMBL" id="CP096019">
    <property type="protein sequence ID" value="UPM42581.1"/>
    <property type="molecule type" value="Genomic_DNA"/>
</dbReference>
<dbReference type="Pfam" id="PF05935">
    <property type="entry name" value="Arylsulfotrans"/>
    <property type="match status" value="1"/>
</dbReference>
<dbReference type="InterPro" id="IPR011042">
    <property type="entry name" value="6-blade_b-propeller_TolB-like"/>
</dbReference>
<sequence>MEPERLLPSRVRPDPSSEPVDRRSRVLLLGAIVLLCAVVVILGAVGDERSPPTSRETNASIGNTTPETGYALENNTTGTLSAGNTLITVQTHDWFGTNSGEALIVAPNGTTIWSYDPPNSRVFDAEVTSNDTILLSFATELTGEDCPSAYRSGAEESCVHNRVVELDPADNTVVWEYDWYDAFIAHHEVHDADRLDDGQTAIIDMGNNRAFTVNRDGEITWSWNATDHLSTESAFQEQYGGLPQEHSEADWTHMNDIDQLPNGNFQLSIRNFDVVLEVDPRTNDIVNVIGKPGDTSTLNQQHNPQRLDNDTILVADSENHRVVEIDTDTEELQWLYDGPSDRGLQWPRDADRLPNGNTLVTDSRNFRVLEIDSEGQVVWRHSLRDSRGIVYEADRLGVPEESATGLTHSDNTTIDPTHPLITRIQSIESWAGFVFPGWVRLQELVAILCGVFAGLGLLWQFTIGWLRGDRLLYWK</sequence>
<keyword evidence="2" id="KW-0472">Membrane</keyword>
<feature type="region of interest" description="Disordered" evidence="1">
    <location>
        <begin position="1"/>
        <end position="20"/>
    </location>
</feature>
<keyword evidence="4" id="KW-1185">Reference proteome</keyword>
<evidence type="ECO:0000313" key="3">
    <source>
        <dbReference type="EMBL" id="UPM42581.1"/>
    </source>
</evidence>
<evidence type="ECO:0000256" key="2">
    <source>
        <dbReference type="SAM" id="Phobius"/>
    </source>
</evidence>
<dbReference type="SUPFAM" id="SSF101898">
    <property type="entry name" value="NHL repeat"/>
    <property type="match status" value="1"/>
</dbReference>
<evidence type="ECO:0000313" key="4">
    <source>
        <dbReference type="Proteomes" id="UP000831768"/>
    </source>
</evidence>
<dbReference type="Gene3D" id="2.120.10.30">
    <property type="entry name" value="TolB, C-terminal domain"/>
    <property type="match status" value="1"/>
</dbReference>
<reference evidence="3" key="1">
    <citation type="submission" date="2022-04" db="EMBL/GenBank/DDBJ databases">
        <title>Halocatena sp. nov., isolated from a salt lake.</title>
        <authorList>
            <person name="Cui H.-L."/>
        </authorList>
    </citation>
    <scope>NUCLEOTIDE SEQUENCE</scope>
    <source>
        <strain evidence="3">AD-1</strain>
    </source>
</reference>
<keyword evidence="2" id="KW-1133">Transmembrane helix</keyword>
<feature type="transmembrane region" description="Helical" evidence="2">
    <location>
        <begin position="26"/>
        <end position="45"/>
    </location>
</feature>
<dbReference type="AlphaFoldDB" id="A0A8U0A0C4"/>
<dbReference type="GeneID" id="71928687"/>
<proteinExistence type="predicted"/>
<feature type="region of interest" description="Disordered" evidence="1">
    <location>
        <begin position="47"/>
        <end position="76"/>
    </location>
</feature>
<accession>A0A8U0A0C4</accession>
<dbReference type="PANTHER" id="PTHR35340:SF5">
    <property type="entry name" value="ASST-DOMAIN-CONTAINING PROTEIN"/>
    <property type="match status" value="1"/>
</dbReference>
<dbReference type="InterPro" id="IPR010262">
    <property type="entry name" value="Arylsulfotransferase_bact"/>
</dbReference>
<feature type="transmembrane region" description="Helical" evidence="2">
    <location>
        <begin position="444"/>
        <end position="466"/>
    </location>
</feature>
<dbReference type="InterPro" id="IPR053143">
    <property type="entry name" value="Arylsulfate_ST"/>
</dbReference>
<gene>
    <name evidence="3" type="ORF">MW046_11530</name>
</gene>
<name>A0A8U0A0C4_9EURY</name>
<evidence type="ECO:0000256" key="1">
    <source>
        <dbReference type="SAM" id="MobiDB-lite"/>
    </source>
</evidence>
<feature type="compositionally biased region" description="Polar residues" evidence="1">
    <location>
        <begin position="51"/>
        <end position="76"/>
    </location>
</feature>
<dbReference type="KEGG" id="haad:MW046_11530"/>